<dbReference type="RefSeq" id="WP_145172164.1">
    <property type="nucleotide sequence ID" value="NZ_CP037422.1"/>
</dbReference>
<keyword evidence="1" id="KW-0472">Membrane</keyword>
<organism evidence="2 3">
    <name type="scientific">Gimesia aquarii</name>
    <dbReference type="NCBI Taxonomy" id="2527964"/>
    <lineage>
        <taxon>Bacteria</taxon>
        <taxon>Pseudomonadati</taxon>
        <taxon>Planctomycetota</taxon>
        <taxon>Planctomycetia</taxon>
        <taxon>Planctomycetales</taxon>
        <taxon>Planctomycetaceae</taxon>
        <taxon>Gimesia</taxon>
    </lineage>
</organism>
<name>A0A517WRK9_9PLAN</name>
<keyword evidence="1" id="KW-1133">Transmembrane helix</keyword>
<feature type="transmembrane region" description="Helical" evidence="1">
    <location>
        <begin position="34"/>
        <end position="57"/>
    </location>
</feature>
<reference evidence="2 3" key="1">
    <citation type="submission" date="2019-03" db="EMBL/GenBank/DDBJ databases">
        <title>Deep-cultivation of Planctomycetes and their phenomic and genomic characterization uncovers novel biology.</title>
        <authorList>
            <person name="Wiegand S."/>
            <person name="Jogler M."/>
            <person name="Boedeker C."/>
            <person name="Pinto D."/>
            <person name="Vollmers J."/>
            <person name="Rivas-Marin E."/>
            <person name="Kohn T."/>
            <person name="Peeters S.H."/>
            <person name="Heuer A."/>
            <person name="Rast P."/>
            <person name="Oberbeckmann S."/>
            <person name="Bunk B."/>
            <person name="Jeske O."/>
            <person name="Meyerdierks A."/>
            <person name="Storesund J.E."/>
            <person name="Kallscheuer N."/>
            <person name="Luecker S."/>
            <person name="Lage O.M."/>
            <person name="Pohl T."/>
            <person name="Merkel B.J."/>
            <person name="Hornburger P."/>
            <person name="Mueller R.-W."/>
            <person name="Bruemmer F."/>
            <person name="Labrenz M."/>
            <person name="Spormann A.M."/>
            <person name="Op den Camp H."/>
            <person name="Overmann J."/>
            <person name="Amann R."/>
            <person name="Jetten M.S.M."/>
            <person name="Mascher T."/>
            <person name="Medema M.H."/>
            <person name="Devos D.P."/>
            <person name="Kaster A.-K."/>
            <person name="Ovreas L."/>
            <person name="Rohde M."/>
            <person name="Galperin M.Y."/>
            <person name="Jogler C."/>
        </authorList>
    </citation>
    <scope>NUCLEOTIDE SEQUENCE [LARGE SCALE GENOMIC DNA]</scope>
    <source>
        <strain evidence="2 3">V202</strain>
    </source>
</reference>
<keyword evidence="1" id="KW-0812">Transmembrane</keyword>
<evidence type="ECO:0000256" key="1">
    <source>
        <dbReference type="SAM" id="Phobius"/>
    </source>
</evidence>
<dbReference type="EMBL" id="CP037422">
    <property type="protein sequence ID" value="QDU07889.1"/>
    <property type="molecule type" value="Genomic_DNA"/>
</dbReference>
<keyword evidence="3" id="KW-1185">Reference proteome</keyword>
<proteinExistence type="predicted"/>
<dbReference type="AlphaFoldDB" id="A0A517WRK9"/>
<dbReference type="Proteomes" id="UP000318384">
    <property type="component" value="Chromosome"/>
</dbReference>
<evidence type="ECO:0000313" key="2">
    <source>
        <dbReference type="EMBL" id="QDU07889.1"/>
    </source>
</evidence>
<accession>A0A517WRK9</accession>
<protein>
    <submittedName>
        <fullName evidence="2">Uncharacterized protein</fullName>
    </submittedName>
</protein>
<dbReference type="OrthoDB" id="291021at2"/>
<evidence type="ECO:0000313" key="3">
    <source>
        <dbReference type="Proteomes" id="UP000318384"/>
    </source>
</evidence>
<gene>
    <name evidence="2" type="ORF">V202x_12500</name>
</gene>
<sequence>MKDKQVIKQFGEPVKIAHQLWFDAVQERSMPQRIMIGVSIVMVVCCVAVVGIAWSLIKESQTINQNIMALLATITDRLQPVAVENRDQEILKPLDVLKQVQRDQAIPVTEQTSQISFQLVQETNIGKPAIGFLGQLTKSGGKSDSFTLSAVVDKSGKLDFGKLPCGRYSLQIHSHWNEYATMSKFTTIPGHSYSQTIVCPTAAPKRVPVQFQVDWSDKLKSEDWVLLCDFRSPESSGSAQLLTRRIGHVRWTSNGQFFTGEDQPLVYLIDKENQVSICPLDQQGEYKDLDQNTLVEKQSINIIEGENYTLAIIYLIQKHDLKKLSSLNLPRSCIVSVNKSVRTIPFDPSTRISSTFGTTADDVILEEEAYIPFTSIIVPFKSIDFISIIDDSILNRSALHTKTIDGILLTEVWTYTALKDQPNVWEIKVPSMEFTLAESGSLNSAL</sequence>